<dbReference type="AlphaFoldDB" id="A0A6B4JNW2"/>
<name>A0A6B4JNW2_CLOBO</name>
<comment type="caution">
    <text evidence="1">The sequence shown here is derived from an EMBL/GenBank/DDBJ whole genome shotgun (WGS) entry which is preliminary data.</text>
</comment>
<accession>A0A6B4JNW2</accession>
<evidence type="ECO:0000313" key="2">
    <source>
        <dbReference type="Proteomes" id="UP000486903"/>
    </source>
</evidence>
<protein>
    <submittedName>
        <fullName evidence="1">Uncharacterized protein</fullName>
    </submittedName>
</protein>
<dbReference type="Proteomes" id="UP000486903">
    <property type="component" value="Unassembled WGS sequence"/>
</dbReference>
<gene>
    <name evidence="1" type="ORF">FDG31_10315</name>
</gene>
<dbReference type="RefSeq" id="WP_003369162.1">
    <property type="nucleotide sequence ID" value="NZ_JACBBA010000004.1"/>
</dbReference>
<evidence type="ECO:0000313" key="1">
    <source>
        <dbReference type="EMBL" id="NFV26557.1"/>
    </source>
</evidence>
<sequence>MNREDLMYAYSELNRDERRELSEIMGCTMSNLYRYCMKPYSTHIGQERYEKLMKFKDLKSWMNLANTGRQKKLKPTILTISFGGMITPDVVMIGNQKYIKA</sequence>
<dbReference type="EMBL" id="SXFB01000006">
    <property type="protein sequence ID" value="NFV26557.1"/>
    <property type="molecule type" value="Genomic_DNA"/>
</dbReference>
<reference evidence="1 2" key="1">
    <citation type="submission" date="2019-04" db="EMBL/GenBank/DDBJ databases">
        <title>Genome sequencing of Clostridium botulinum Groups I-IV and Clostridium butyricum.</title>
        <authorList>
            <person name="Brunt J."/>
            <person name="Van Vliet A.H.M."/>
            <person name="Stringer S.C."/>
            <person name="Carter A.T."/>
            <person name="Peck M.W."/>
        </authorList>
    </citation>
    <scope>NUCLEOTIDE SEQUENCE [LARGE SCALE GENOMIC DNA]</scope>
    <source>
        <strain evidence="1 2">BL81</strain>
    </source>
</reference>
<organism evidence="1 2">
    <name type="scientific">Clostridium botulinum</name>
    <dbReference type="NCBI Taxonomy" id="1491"/>
    <lineage>
        <taxon>Bacteria</taxon>
        <taxon>Bacillati</taxon>
        <taxon>Bacillota</taxon>
        <taxon>Clostridia</taxon>
        <taxon>Eubacteriales</taxon>
        <taxon>Clostridiaceae</taxon>
        <taxon>Clostridium</taxon>
    </lineage>
</organism>
<proteinExistence type="predicted"/>